<dbReference type="EMBL" id="PYNF01000003">
    <property type="protein sequence ID" value="PSV00383.1"/>
    <property type="molecule type" value="Genomic_DNA"/>
</dbReference>
<comment type="caution">
    <text evidence="1">The sequence shown here is derived from an EMBL/GenBank/DDBJ whole genome shotgun (WGS) entry which is preliminary data.</text>
</comment>
<reference evidence="1 2" key="1">
    <citation type="submission" date="2018-01" db="EMBL/GenBank/DDBJ databases">
        <title>Whole genome sequencing of Histamine producing bacteria.</title>
        <authorList>
            <person name="Butler K."/>
        </authorList>
    </citation>
    <scope>NUCLEOTIDE SEQUENCE [LARGE SCALE GENOMIC DNA]</scope>
    <source>
        <strain evidence="1 2">FS-7.2</strain>
    </source>
</reference>
<gene>
    <name evidence="1" type="ORF">C9J27_04445</name>
</gene>
<protein>
    <submittedName>
        <fullName evidence="1">Uncharacterized protein</fullName>
    </submittedName>
</protein>
<accession>A0A2T3KL52</accession>
<name>A0A2T3KL52_9GAMM</name>
<dbReference type="AlphaFoldDB" id="A0A2T3KL52"/>
<dbReference type="RefSeq" id="WP_107289013.1">
    <property type="nucleotide sequence ID" value="NZ_PYNF01000003.1"/>
</dbReference>
<proteinExistence type="predicted"/>
<dbReference type="Proteomes" id="UP000241426">
    <property type="component" value="Unassembled WGS sequence"/>
</dbReference>
<evidence type="ECO:0000313" key="2">
    <source>
        <dbReference type="Proteomes" id="UP000241426"/>
    </source>
</evidence>
<sequence length="76" mass="8583">MNITTSSKFDILWVIYSDEAQDDCTVDLQKTKNHGLEELILLMNSDDNEMAIDQIFVSGTSVVVTELEVNELKDSE</sequence>
<evidence type="ECO:0000313" key="1">
    <source>
        <dbReference type="EMBL" id="PSV00383.1"/>
    </source>
</evidence>
<organism evidence="1 2">
    <name type="scientific">Photobacterium kishitanii</name>
    <dbReference type="NCBI Taxonomy" id="318456"/>
    <lineage>
        <taxon>Bacteria</taxon>
        <taxon>Pseudomonadati</taxon>
        <taxon>Pseudomonadota</taxon>
        <taxon>Gammaproteobacteria</taxon>
        <taxon>Vibrionales</taxon>
        <taxon>Vibrionaceae</taxon>
        <taxon>Photobacterium</taxon>
    </lineage>
</organism>